<dbReference type="Proteomes" id="UP001525890">
    <property type="component" value="Unassembled WGS sequence"/>
</dbReference>
<comment type="caution">
    <text evidence="1">The sequence shown here is derived from an EMBL/GenBank/DDBJ whole genome shotgun (WGS) entry which is preliminary data.</text>
</comment>
<evidence type="ECO:0000313" key="2">
    <source>
        <dbReference type="Proteomes" id="UP001525890"/>
    </source>
</evidence>
<reference evidence="1 2" key="1">
    <citation type="journal article" date="2022" name="Front. Microbiol.">
        <title>High genomic differentiation and limited gene flow indicate recent cryptic speciation within the genus Laspinema (cyanobacteria).</title>
        <authorList>
            <person name="Stanojkovic A."/>
            <person name="Skoupy S."/>
            <person name="Skaloud P."/>
            <person name="Dvorak P."/>
        </authorList>
    </citation>
    <scope>NUCLEOTIDE SEQUENCE [LARGE SCALE GENOMIC DNA]</scope>
    <source>
        <strain evidence="1 2">D2a</strain>
    </source>
</reference>
<sequence length="177" mass="20459">MSNNTSQHPKSDIIVDDAIVQATSNLEIEDKNQDNQLEYLITESELEKMQALSKALRTSVNQLPGWAISYANFVKKKINEAYPNQPEVEAQKIWQKWKDDQIKHYQNELNAQKDMMKNSQKKHRYQRLLILTQELADKLEELGMENVPGECIFLGVVLMHEKLIVNTTLPVNNPIQV</sequence>
<proteinExistence type="predicted"/>
<evidence type="ECO:0000313" key="1">
    <source>
        <dbReference type="EMBL" id="MCT7967204.1"/>
    </source>
</evidence>
<gene>
    <name evidence="1" type="ORF">NG799_12740</name>
</gene>
<dbReference type="EMBL" id="JAMXFF010000017">
    <property type="protein sequence ID" value="MCT7967204.1"/>
    <property type="molecule type" value="Genomic_DNA"/>
</dbReference>
<protein>
    <submittedName>
        <fullName evidence="1">Uncharacterized protein</fullName>
    </submittedName>
</protein>
<name>A0ABT2MR26_9CYAN</name>
<organism evidence="1 2">
    <name type="scientific">Laspinema palackyanum D2a</name>
    <dbReference type="NCBI Taxonomy" id="2953684"/>
    <lineage>
        <taxon>Bacteria</taxon>
        <taxon>Bacillati</taxon>
        <taxon>Cyanobacteriota</taxon>
        <taxon>Cyanophyceae</taxon>
        <taxon>Oscillatoriophycideae</taxon>
        <taxon>Oscillatoriales</taxon>
        <taxon>Laspinemataceae</taxon>
        <taxon>Laspinema</taxon>
        <taxon>Laspinema palackyanum</taxon>
    </lineage>
</organism>
<accession>A0ABT2MR26</accession>
<dbReference type="RefSeq" id="WP_368006801.1">
    <property type="nucleotide sequence ID" value="NZ_JAMXFF010000017.1"/>
</dbReference>
<keyword evidence="2" id="KW-1185">Reference proteome</keyword>